<proteinExistence type="predicted"/>
<gene>
    <name evidence="2" type="ORF">LCGC14_1231030</name>
</gene>
<comment type="caution">
    <text evidence="2">The sequence shown here is derived from an EMBL/GenBank/DDBJ whole genome shotgun (WGS) entry which is preliminary data.</text>
</comment>
<dbReference type="SUPFAM" id="SSF52309">
    <property type="entry name" value="N-(deoxy)ribosyltransferase-like"/>
    <property type="match status" value="1"/>
</dbReference>
<dbReference type="Pfam" id="PF09152">
    <property type="entry name" value="DUF1937"/>
    <property type="match status" value="1"/>
</dbReference>
<feature type="domain" description="DUF1937" evidence="1">
    <location>
        <begin position="3"/>
        <end position="103"/>
    </location>
</feature>
<evidence type="ECO:0000259" key="1">
    <source>
        <dbReference type="Pfam" id="PF09152"/>
    </source>
</evidence>
<dbReference type="InterPro" id="IPR015235">
    <property type="entry name" value="DUF1937"/>
</dbReference>
<name>A0A0F9LVQ9_9ZZZZ</name>
<dbReference type="AlphaFoldDB" id="A0A0F9LVQ9"/>
<organism evidence="2">
    <name type="scientific">marine sediment metagenome</name>
    <dbReference type="NCBI Taxonomy" id="412755"/>
    <lineage>
        <taxon>unclassified sequences</taxon>
        <taxon>metagenomes</taxon>
        <taxon>ecological metagenomes</taxon>
    </lineage>
</organism>
<evidence type="ECO:0000313" key="2">
    <source>
        <dbReference type="EMBL" id="KKM91186.1"/>
    </source>
</evidence>
<dbReference type="EMBL" id="LAZR01006569">
    <property type="protein sequence ID" value="KKM91186.1"/>
    <property type="molecule type" value="Genomic_DNA"/>
</dbReference>
<reference evidence="2" key="1">
    <citation type="journal article" date="2015" name="Nature">
        <title>Complex archaea that bridge the gap between prokaryotes and eukaryotes.</title>
        <authorList>
            <person name="Spang A."/>
            <person name="Saw J.H."/>
            <person name="Jorgensen S.L."/>
            <person name="Zaremba-Niedzwiedzka K."/>
            <person name="Martijn J."/>
            <person name="Lind A.E."/>
            <person name="van Eijk R."/>
            <person name="Schleper C."/>
            <person name="Guy L."/>
            <person name="Ettema T.J."/>
        </authorList>
    </citation>
    <scope>NUCLEOTIDE SEQUENCE</scope>
</reference>
<protein>
    <recommendedName>
        <fullName evidence="1">DUF1937 domain-containing protein</fullName>
    </recommendedName>
</protein>
<accession>A0A0F9LVQ9</accession>
<sequence length="122" mass="13924">MSRSIYLASPYSDPDAAVRQGRYEAVFAATRRLMAEGLIVFSPIVYSHQFALLDGPGDWESWREFDTHMLREMQQLSIYTIPGWEDSVGVWAERTFAQKFAMAVRYELPTDAELALLKGETP</sequence>
<dbReference type="Gene3D" id="3.40.50.10400">
    <property type="entry name" value="Hypothetical protein PA1492"/>
    <property type="match status" value="1"/>
</dbReference>